<feature type="region of interest" description="Disordered" evidence="1">
    <location>
        <begin position="803"/>
        <end position="823"/>
    </location>
</feature>
<sequence length="837" mass="94388">MSMYTKEYRSSGYDSSFGSEHVSSQMQKSQPSSFSQMSTQGMFSHSQNISIPVDEQTPHSKFSMYEKWLNKKSNFKVDSVSSPACEEGKLQSSQDASKNIPSNEVTSRTSVNAHYLGNPRDGNHTLAGSSFFSSRNAMSRANVEEKNEKHLLEQVVQSVRESSTEIKSGLLAIQDRLQVMSSAPDTQLSQTVTQFLEDIWKHEEKVLNMLEEHNSKKSSTEELEHKLLVKDAEVKTLTAQLEQAKKDDTERLAIAMKQRLCSPQLEIKQQLEEILSCTRDVKEHQAKKFTDCKNTFQEQSKQCLSLCKSGQKNVKDIEKYVKSEFNQFRLDLNESNAEIRTAVFEELCSYIKNLLDGLQKSMLLKTEAILSSSNEKMGSTLIEKLKDAQHSLIKDTFETVAVRLEKLLTHHSEMRHQQLTAIKGTLAEGLSELRQSSKLWASHSMLGEKKRKESGHHSVSANTQQLESEEHLTQHNSFHERRQGNVLEPNFRVPPSTLSDRHNNFSSKSLSTPSFCKNFPVPVTGRYLLRSGNSDEKQIGRDVLTNTSASGSNEFCKTLNFSDNAQSQHPSKVYSGHLNEDRISFLPNDSRIMQNKPTIDSVMQTGTVSYISPFGRFSSHNVGDSRPSPIAAVLPLRQVNATHLQSCEQRFETGNAKSATPSTSYRNNKGKKRKRSYPHEKKSEDPTHKMNTIPAKSLFSPQDIIMDSNGRKDISQRVALPTYLQNKTETCLQGRVLGKKNKSQIKCYNGHINDVSQQVTLASFLNERNSENRNCEAFSEKSSPNLSFEEIIIHRKVGRPARKFSMTQSPGFPLKRGNTHKYSPAPTLLSLLSKENG</sequence>
<feature type="compositionally biased region" description="Polar residues" evidence="1">
    <location>
        <begin position="12"/>
        <end position="41"/>
    </location>
</feature>
<protein>
    <submittedName>
        <fullName evidence="3">Uncharacterized protein LOC101849712</fullName>
    </submittedName>
</protein>
<organism evidence="2 3">
    <name type="scientific">Aplysia californica</name>
    <name type="common">California sea hare</name>
    <dbReference type="NCBI Taxonomy" id="6500"/>
    <lineage>
        <taxon>Eukaryota</taxon>
        <taxon>Metazoa</taxon>
        <taxon>Spiralia</taxon>
        <taxon>Lophotrochozoa</taxon>
        <taxon>Mollusca</taxon>
        <taxon>Gastropoda</taxon>
        <taxon>Heterobranchia</taxon>
        <taxon>Euthyneura</taxon>
        <taxon>Tectipleura</taxon>
        <taxon>Aplysiida</taxon>
        <taxon>Aplysioidea</taxon>
        <taxon>Aplysiidae</taxon>
        <taxon>Aplysia</taxon>
    </lineage>
</organism>
<dbReference type="Proteomes" id="UP000694888">
    <property type="component" value="Unplaced"/>
</dbReference>
<proteinExistence type="predicted"/>
<feature type="region of interest" description="Disordered" evidence="1">
    <location>
        <begin position="445"/>
        <end position="489"/>
    </location>
</feature>
<gene>
    <name evidence="3" type="primary">LOC101849712</name>
</gene>
<evidence type="ECO:0000313" key="3">
    <source>
        <dbReference type="RefSeq" id="XP_005103666.1"/>
    </source>
</evidence>
<evidence type="ECO:0000313" key="2">
    <source>
        <dbReference type="Proteomes" id="UP000694888"/>
    </source>
</evidence>
<dbReference type="GeneID" id="101849712"/>
<feature type="compositionally biased region" description="Basic and acidic residues" evidence="1">
    <location>
        <begin position="468"/>
        <end position="483"/>
    </location>
</feature>
<reference evidence="3" key="1">
    <citation type="submission" date="2025-08" db="UniProtKB">
        <authorList>
            <consortium name="RefSeq"/>
        </authorList>
    </citation>
    <scope>IDENTIFICATION</scope>
</reference>
<accession>A0ABM0JX65</accession>
<feature type="compositionally biased region" description="Polar residues" evidence="1">
    <location>
        <begin position="457"/>
        <end position="466"/>
    </location>
</feature>
<keyword evidence="2" id="KW-1185">Reference proteome</keyword>
<feature type="region of interest" description="Disordered" evidence="1">
    <location>
        <begin position="86"/>
        <end position="109"/>
    </location>
</feature>
<feature type="compositionally biased region" description="Polar residues" evidence="1">
    <location>
        <begin position="90"/>
        <end position="109"/>
    </location>
</feature>
<name>A0ABM0JX65_APLCA</name>
<dbReference type="RefSeq" id="XP_005103666.1">
    <property type="nucleotide sequence ID" value="XM_005103609.3"/>
</dbReference>
<feature type="region of interest" description="Disordered" evidence="1">
    <location>
        <begin position="651"/>
        <end position="693"/>
    </location>
</feature>
<evidence type="ECO:0000256" key="1">
    <source>
        <dbReference type="SAM" id="MobiDB-lite"/>
    </source>
</evidence>
<feature type="region of interest" description="Disordered" evidence="1">
    <location>
        <begin position="1"/>
        <end position="41"/>
    </location>
</feature>
<feature type="compositionally biased region" description="Basic and acidic residues" evidence="1">
    <location>
        <begin position="677"/>
        <end position="688"/>
    </location>
</feature>
<feature type="compositionally biased region" description="Polar residues" evidence="1">
    <location>
        <begin position="655"/>
        <end position="667"/>
    </location>
</feature>